<keyword evidence="2" id="KW-1133">Transmembrane helix</keyword>
<keyword evidence="2" id="KW-0472">Membrane</keyword>
<feature type="compositionally biased region" description="Basic and acidic residues" evidence="1">
    <location>
        <begin position="117"/>
        <end position="126"/>
    </location>
</feature>
<feature type="transmembrane region" description="Helical" evidence="2">
    <location>
        <begin position="33"/>
        <end position="53"/>
    </location>
</feature>
<feature type="region of interest" description="Disordered" evidence="1">
    <location>
        <begin position="96"/>
        <end position="126"/>
    </location>
</feature>
<dbReference type="AlphaFoldDB" id="A0AAD1IQG1"/>
<evidence type="ECO:0000256" key="2">
    <source>
        <dbReference type="SAM" id="Phobius"/>
    </source>
</evidence>
<evidence type="ECO:0000313" key="3">
    <source>
        <dbReference type="EMBL" id="BBY17707.1"/>
    </source>
</evidence>
<feature type="transmembrane region" description="Helical" evidence="2">
    <location>
        <begin position="7"/>
        <end position="27"/>
    </location>
</feature>
<evidence type="ECO:0000313" key="4">
    <source>
        <dbReference type="Proteomes" id="UP000466607"/>
    </source>
</evidence>
<accession>A0AAD1IQG1</accession>
<name>A0AAD1IQG1_9MYCO</name>
<dbReference type="EMBL" id="AP022586">
    <property type="protein sequence ID" value="BBY17707.1"/>
    <property type="molecule type" value="Genomic_DNA"/>
</dbReference>
<protein>
    <submittedName>
        <fullName evidence="3">Uncharacterized protein</fullName>
    </submittedName>
</protein>
<keyword evidence="4" id="KW-1185">Reference proteome</keyword>
<organism evidence="3 4">
    <name type="scientific">Mycolicibacterium litorale</name>
    <dbReference type="NCBI Taxonomy" id="758802"/>
    <lineage>
        <taxon>Bacteria</taxon>
        <taxon>Bacillati</taxon>
        <taxon>Actinomycetota</taxon>
        <taxon>Actinomycetes</taxon>
        <taxon>Mycobacteriales</taxon>
        <taxon>Mycobacteriaceae</taxon>
        <taxon>Mycolicibacterium</taxon>
    </lineage>
</organism>
<evidence type="ECO:0000256" key="1">
    <source>
        <dbReference type="SAM" id="MobiDB-lite"/>
    </source>
</evidence>
<keyword evidence="2" id="KW-0812">Transmembrane</keyword>
<sequence>MRGDSITYAGYLGFLVGFIGLGLFVYALAVGSAVAGVIGAILVVTDIATVALFRAGARRRAEENDSGIEIPGVNIFATPLERDEIDRYLMQYRGVQRSDDDEQSGARLVSIPAGAPSRREENRLAA</sequence>
<reference evidence="3 4" key="1">
    <citation type="journal article" date="2019" name="Emerg. Microbes Infect.">
        <title>Comprehensive subspecies identification of 175 nontuberculous mycobacteria species based on 7547 genomic profiles.</title>
        <authorList>
            <person name="Matsumoto Y."/>
            <person name="Kinjo T."/>
            <person name="Motooka D."/>
            <person name="Nabeya D."/>
            <person name="Jung N."/>
            <person name="Uechi K."/>
            <person name="Horii T."/>
            <person name="Iida T."/>
            <person name="Fujita J."/>
            <person name="Nakamura S."/>
        </authorList>
    </citation>
    <scope>NUCLEOTIDE SEQUENCE [LARGE SCALE GENOMIC DNA]</scope>
    <source>
        <strain evidence="3 4">JCM 17423</strain>
    </source>
</reference>
<proteinExistence type="predicted"/>
<dbReference type="Proteomes" id="UP000466607">
    <property type="component" value="Chromosome"/>
</dbReference>
<gene>
    <name evidence="3" type="ORF">MLIT_32990</name>
</gene>